<organism evidence="3 4">
    <name type="scientific">Mya arenaria</name>
    <name type="common">Soft-shell clam</name>
    <dbReference type="NCBI Taxonomy" id="6604"/>
    <lineage>
        <taxon>Eukaryota</taxon>
        <taxon>Metazoa</taxon>
        <taxon>Spiralia</taxon>
        <taxon>Lophotrochozoa</taxon>
        <taxon>Mollusca</taxon>
        <taxon>Bivalvia</taxon>
        <taxon>Autobranchia</taxon>
        <taxon>Heteroconchia</taxon>
        <taxon>Euheterodonta</taxon>
        <taxon>Imparidentia</taxon>
        <taxon>Neoheterodontei</taxon>
        <taxon>Myida</taxon>
        <taxon>Myoidea</taxon>
        <taxon>Myidae</taxon>
        <taxon>Mya</taxon>
    </lineage>
</organism>
<evidence type="ECO:0000313" key="4">
    <source>
        <dbReference type="Proteomes" id="UP001164746"/>
    </source>
</evidence>
<gene>
    <name evidence="3" type="ORF">MAR_016946</name>
</gene>
<comment type="similarity">
    <text evidence="1">Belongs to the RCAN family.</text>
</comment>
<keyword evidence="4" id="KW-1185">Reference proteome</keyword>
<feature type="non-terminal residue" evidence="3">
    <location>
        <position position="101"/>
    </location>
</feature>
<dbReference type="SUPFAM" id="SSF54928">
    <property type="entry name" value="RNA-binding domain, RBD"/>
    <property type="match status" value="1"/>
</dbReference>
<dbReference type="Proteomes" id="UP001164746">
    <property type="component" value="Chromosome 6"/>
</dbReference>
<evidence type="ECO:0000256" key="2">
    <source>
        <dbReference type="SAM" id="MobiDB-lite"/>
    </source>
</evidence>
<reference evidence="3" key="1">
    <citation type="submission" date="2022-11" db="EMBL/GenBank/DDBJ databases">
        <title>Centuries of genome instability and evolution in soft-shell clam transmissible cancer (bioRxiv).</title>
        <authorList>
            <person name="Hart S.F.M."/>
            <person name="Yonemitsu M.A."/>
            <person name="Giersch R.M."/>
            <person name="Beal B.F."/>
            <person name="Arriagada G."/>
            <person name="Davis B.W."/>
            <person name="Ostrander E.A."/>
            <person name="Goff S.P."/>
            <person name="Metzger M.J."/>
        </authorList>
    </citation>
    <scope>NUCLEOTIDE SEQUENCE</scope>
    <source>
        <strain evidence="3">MELC-2E11</strain>
        <tissue evidence="3">Siphon/mantle</tissue>
    </source>
</reference>
<accession>A0ABY7EAF5</accession>
<feature type="region of interest" description="Disordered" evidence="2">
    <location>
        <begin position="79"/>
        <end position="101"/>
    </location>
</feature>
<dbReference type="InterPro" id="IPR012677">
    <property type="entry name" value="Nucleotide-bd_a/b_plait_sf"/>
</dbReference>
<evidence type="ECO:0000256" key="1">
    <source>
        <dbReference type="ARBA" id="ARBA00008209"/>
    </source>
</evidence>
<dbReference type="Gene3D" id="3.30.70.330">
    <property type="match status" value="1"/>
</dbReference>
<protein>
    <submittedName>
        <fullName evidence="3">RCAN3-like protein</fullName>
    </submittedName>
</protein>
<dbReference type="InterPro" id="IPR035979">
    <property type="entry name" value="RBD_domain_sf"/>
</dbReference>
<sequence length="101" mass="11906">EEFERTFRVYDENTTFQYFKSFRRARVNFSSPLFSTNARIDLHEAFVCGQRIKCFFFQPITISKEGDDDPHLKLPAPHKQFLISPPASPPLDWEQTHESQP</sequence>
<dbReference type="InterPro" id="IPR006931">
    <property type="entry name" value="Calcipressin"/>
</dbReference>
<name>A0ABY7EAF5_MYAAR</name>
<evidence type="ECO:0000313" key="3">
    <source>
        <dbReference type="EMBL" id="WAR06988.1"/>
    </source>
</evidence>
<dbReference type="PANTHER" id="PTHR10300:SF14">
    <property type="entry name" value="PROTEIN SARAH"/>
    <property type="match status" value="1"/>
</dbReference>
<dbReference type="PANTHER" id="PTHR10300">
    <property type="entry name" value="CALCIPRESSIN"/>
    <property type="match status" value="1"/>
</dbReference>
<feature type="non-terminal residue" evidence="3">
    <location>
        <position position="1"/>
    </location>
</feature>
<dbReference type="Pfam" id="PF04847">
    <property type="entry name" value="Calcipressin"/>
    <property type="match status" value="1"/>
</dbReference>
<proteinExistence type="inferred from homology"/>
<dbReference type="EMBL" id="CP111017">
    <property type="protein sequence ID" value="WAR06988.1"/>
    <property type="molecule type" value="Genomic_DNA"/>
</dbReference>